<accession>U4L2K4</accession>
<keyword evidence="2" id="KW-1185">Reference proteome</keyword>
<dbReference type="EMBL" id="HF935469">
    <property type="protein sequence ID" value="CCX09524.1"/>
    <property type="molecule type" value="Genomic_DNA"/>
</dbReference>
<dbReference type="Proteomes" id="UP000018144">
    <property type="component" value="Unassembled WGS sequence"/>
</dbReference>
<name>U4L2K4_PYROM</name>
<evidence type="ECO:0000313" key="1">
    <source>
        <dbReference type="EMBL" id="CCX09524.1"/>
    </source>
</evidence>
<evidence type="ECO:0000313" key="2">
    <source>
        <dbReference type="Proteomes" id="UP000018144"/>
    </source>
</evidence>
<organism evidence="1 2">
    <name type="scientific">Pyronema omphalodes (strain CBS 100304)</name>
    <name type="common">Pyronema confluens</name>
    <dbReference type="NCBI Taxonomy" id="1076935"/>
    <lineage>
        <taxon>Eukaryota</taxon>
        <taxon>Fungi</taxon>
        <taxon>Dikarya</taxon>
        <taxon>Ascomycota</taxon>
        <taxon>Pezizomycotina</taxon>
        <taxon>Pezizomycetes</taxon>
        <taxon>Pezizales</taxon>
        <taxon>Pyronemataceae</taxon>
        <taxon>Pyronema</taxon>
    </lineage>
</organism>
<proteinExistence type="predicted"/>
<reference evidence="1 2" key="1">
    <citation type="journal article" date="2013" name="PLoS Genet.">
        <title>The genome and development-dependent transcriptomes of Pyronema confluens: a window into fungal evolution.</title>
        <authorList>
            <person name="Traeger S."/>
            <person name="Altegoer F."/>
            <person name="Freitag M."/>
            <person name="Gabaldon T."/>
            <person name="Kempken F."/>
            <person name="Kumar A."/>
            <person name="Marcet-Houben M."/>
            <person name="Poggeler S."/>
            <person name="Stajich J.E."/>
            <person name="Nowrousian M."/>
        </authorList>
    </citation>
    <scope>NUCLEOTIDE SEQUENCE [LARGE SCALE GENOMIC DNA]</scope>
    <source>
        <strain evidence="2">CBS 100304</strain>
        <tissue evidence="1">Vegetative mycelium</tissue>
    </source>
</reference>
<gene>
    <name evidence="1" type="ORF">PCON_09117</name>
</gene>
<sequence>MNGAMNRERIEIDIISMFFILTDRGRPSVPLNHVTDLAEFRRRRLTCIWMPENQM</sequence>
<dbReference type="AlphaFoldDB" id="U4L2K4"/>
<protein>
    <submittedName>
        <fullName evidence="1">Uncharacterized protein</fullName>
    </submittedName>
</protein>